<organism evidence="2 3">
    <name type="scientific">Tanacetum coccineum</name>
    <dbReference type="NCBI Taxonomy" id="301880"/>
    <lineage>
        <taxon>Eukaryota</taxon>
        <taxon>Viridiplantae</taxon>
        <taxon>Streptophyta</taxon>
        <taxon>Embryophyta</taxon>
        <taxon>Tracheophyta</taxon>
        <taxon>Spermatophyta</taxon>
        <taxon>Magnoliopsida</taxon>
        <taxon>eudicotyledons</taxon>
        <taxon>Gunneridae</taxon>
        <taxon>Pentapetalae</taxon>
        <taxon>asterids</taxon>
        <taxon>campanulids</taxon>
        <taxon>Asterales</taxon>
        <taxon>Asteraceae</taxon>
        <taxon>Asteroideae</taxon>
        <taxon>Anthemideae</taxon>
        <taxon>Anthemidinae</taxon>
        <taxon>Tanacetum</taxon>
    </lineage>
</organism>
<reference evidence="2" key="1">
    <citation type="journal article" date="2022" name="Int. J. Mol. Sci.">
        <title>Draft Genome of Tanacetum Coccineum: Genomic Comparison of Closely Related Tanacetum-Family Plants.</title>
        <authorList>
            <person name="Yamashiro T."/>
            <person name="Shiraishi A."/>
            <person name="Nakayama K."/>
            <person name="Satake H."/>
        </authorList>
    </citation>
    <scope>NUCLEOTIDE SEQUENCE</scope>
</reference>
<dbReference type="PANTHER" id="PTHR13847:SF150">
    <property type="entry name" value="OXIDOREDUCTASE TDA3-RELATED"/>
    <property type="match status" value="1"/>
</dbReference>
<protein>
    <submittedName>
        <fullName evidence="2">Oxidoreductase TDA3</fullName>
    </submittedName>
</protein>
<dbReference type="Gene3D" id="3.30.9.10">
    <property type="entry name" value="D-Amino Acid Oxidase, subunit A, domain 2"/>
    <property type="match status" value="1"/>
</dbReference>
<accession>A0ABQ4YJY5</accession>
<dbReference type="InterPro" id="IPR036188">
    <property type="entry name" value="FAD/NAD-bd_sf"/>
</dbReference>
<sequence length="664" mass="70712">MDDDPSQQQPPKRVAVCGGGIIGVCTAYYLAKKGAAVTLIERSSIAGAATGKAGAFLALHMCDDGPLSSLARASFNLHRSLAEELNGTLSYGYCPLTTLKVNVDESKPASESHILPPWVDGRVKSEEIIGTTDTTTQIQPQQFTRALLAKAVEEYGVEVVMGKVESVAVEGDGVVVMVDGYGAIRGDAVVLALGPWTSKLPEVSSKFKVHGKKVHCIVLEPKDSGVITPHGIFATYYPGQGMGPIDPDFFPRPTSDVYICGPSVEVEVPDGPELVFPDHESIQVLKKVAGFVSSYLKEENVKVQSEQAGLMPCTDDELPIMGEVPRMKNCYVTSGHGYWGILFGPASGVAMAELVLDGHASIVDLGSFSPTRFFNIMEDNLSEHQPPKRVVVCGGGIIGVCTAYYLAKKGAVVTLVERSSIACAASGKAGGFLALHMCDAGPLSSLARTSFDLRCSLAQELDGSQSYGYRPLTAVKVNIDESEQMSNNSNILPPWVNGTTETTAQIHPQLFTRALLAKAVAEYGVKVVIGKVESVVMEGDGVMVNVDSGADPIDPEVYPRPTGDVYICGPSVKAETPDGPEPVYLDPESTQVLKKVAGIVSSHLKEANARVTTEQACYMPCTDDEFTNHRGSAAMAELVLDGHASIVDLNCFTPARFATNKYDI</sequence>
<proteinExistence type="predicted"/>
<feature type="domain" description="FAD dependent oxidoreductase" evidence="1">
    <location>
        <begin position="389"/>
        <end position="543"/>
    </location>
</feature>
<dbReference type="Pfam" id="PF01266">
    <property type="entry name" value="DAO"/>
    <property type="match status" value="2"/>
</dbReference>
<comment type="caution">
    <text evidence="2">The sequence shown here is derived from an EMBL/GenBank/DDBJ whole genome shotgun (WGS) entry which is preliminary data.</text>
</comment>
<dbReference type="InterPro" id="IPR006076">
    <property type="entry name" value="FAD-dep_OxRdtase"/>
</dbReference>
<name>A0ABQ4YJY5_9ASTR</name>
<feature type="domain" description="FAD dependent oxidoreductase" evidence="1">
    <location>
        <begin position="13"/>
        <end position="354"/>
    </location>
</feature>
<evidence type="ECO:0000313" key="2">
    <source>
        <dbReference type="EMBL" id="GJS77756.1"/>
    </source>
</evidence>
<reference evidence="2" key="2">
    <citation type="submission" date="2022-01" db="EMBL/GenBank/DDBJ databases">
        <authorList>
            <person name="Yamashiro T."/>
            <person name="Shiraishi A."/>
            <person name="Satake H."/>
            <person name="Nakayama K."/>
        </authorList>
    </citation>
    <scope>NUCLEOTIDE SEQUENCE</scope>
</reference>
<evidence type="ECO:0000259" key="1">
    <source>
        <dbReference type="Pfam" id="PF01266"/>
    </source>
</evidence>
<keyword evidence="3" id="KW-1185">Reference proteome</keyword>
<dbReference type="SUPFAM" id="SSF51905">
    <property type="entry name" value="FAD/NAD(P)-binding domain"/>
    <property type="match status" value="2"/>
</dbReference>
<dbReference type="EMBL" id="BQNB010010471">
    <property type="protein sequence ID" value="GJS77756.1"/>
    <property type="molecule type" value="Genomic_DNA"/>
</dbReference>
<dbReference type="PANTHER" id="PTHR13847">
    <property type="entry name" value="SARCOSINE DEHYDROGENASE-RELATED"/>
    <property type="match status" value="1"/>
</dbReference>
<dbReference type="Proteomes" id="UP001151760">
    <property type="component" value="Unassembled WGS sequence"/>
</dbReference>
<dbReference type="Gene3D" id="3.50.50.60">
    <property type="entry name" value="FAD/NAD(P)-binding domain"/>
    <property type="match status" value="2"/>
</dbReference>
<evidence type="ECO:0000313" key="3">
    <source>
        <dbReference type="Proteomes" id="UP001151760"/>
    </source>
</evidence>
<gene>
    <name evidence="2" type="ORF">Tco_0727637</name>
</gene>